<comment type="caution">
    <text evidence="2">The sequence shown here is derived from an EMBL/GenBank/DDBJ whole genome shotgun (WGS) entry which is preliminary data.</text>
</comment>
<proteinExistence type="predicted"/>
<feature type="signal peptide" evidence="1">
    <location>
        <begin position="1"/>
        <end position="22"/>
    </location>
</feature>
<accession>A0A5C8PTJ0</accession>
<reference evidence="2 3" key="1">
    <citation type="submission" date="2019-06" db="EMBL/GenBank/DDBJ databases">
        <title>New taxonomy in bacterial strain CC-CFT640, isolated from vineyard.</title>
        <authorList>
            <person name="Lin S.-Y."/>
            <person name="Tsai C.-F."/>
            <person name="Young C.-C."/>
        </authorList>
    </citation>
    <scope>NUCLEOTIDE SEQUENCE [LARGE SCALE GENOMIC DNA]</scope>
    <source>
        <strain evidence="2 3">CC-CFT640</strain>
    </source>
</reference>
<evidence type="ECO:0000313" key="3">
    <source>
        <dbReference type="Proteomes" id="UP000321638"/>
    </source>
</evidence>
<name>A0A5C8PTJ0_9HYPH</name>
<dbReference type="OrthoDB" id="7376551at2"/>
<organism evidence="2 3">
    <name type="scientific">Vineibacter terrae</name>
    <dbReference type="NCBI Taxonomy" id="2586908"/>
    <lineage>
        <taxon>Bacteria</taxon>
        <taxon>Pseudomonadati</taxon>
        <taxon>Pseudomonadota</taxon>
        <taxon>Alphaproteobacteria</taxon>
        <taxon>Hyphomicrobiales</taxon>
        <taxon>Vineibacter</taxon>
    </lineage>
</organism>
<dbReference type="AlphaFoldDB" id="A0A5C8PTJ0"/>
<keyword evidence="3" id="KW-1185">Reference proteome</keyword>
<evidence type="ECO:0000313" key="2">
    <source>
        <dbReference type="EMBL" id="TXL80303.1"/>
    </source>
</evidence>
<keyword evidence="1" id="KW-0732">Signal</keyword>
<feature type="chain" id="PRO_5022964007" evidence="1">
    <location>
        <begin position="23"/>
        <end position="87"/>
    </location>
</feature>
<sequence>MRLQATTLLAAIAVLGAGGARAQTPAADLERCEKLYATYERHLGKKSEGQPGPSLEVKTAIEQCRRGNTADGIRTLERTLRANGFKV</sequence>
<dbReference type="EMBL" id="VDUZ01000004">
    <property type="protein sequence ID" value="TXL80303.1"/>
    <property type="molecule type" value="Genomic_DNA"/>
</dbReference>
<gene>
    <name evidence="2" type="ORF">FHP25_04525</name>
</gene>
<dbReference type="RefSeq" id="WP_147845718.1">
    <property type="nucleotide sequence ID" value="NZ_VDUZ01000004.1"/>
</dbReference>
<evidence type="ECO:0000256" key="1">
    <source>
        <dbReference type="SAM" id="SignalP"/>
    </source>
</evidence>
<dbReference type="Proteomes" id="UP000321638">
    <property type="component" value="Unassembled WGS sequence"/>
</dbReference>
<protein>
    <submittedName>
        <fullName evidence="2">Uncharacterized protein</fullName>
    </submittedName>
</protein>